<evidence type="ECO:0000313" key="3">
    <source>
        <dbReference type="EMBL" id="SFC53582.1"/>
    </source>
</evidence>
<dbReference type="STRING" id="728005.SAMN04488059_106156"/>
<evidence type="ECO:0000313" key="2">
    <source>
        <dbReference type="EMBL" id="KKC32729.1"/>
    </source>
</evidence>
<dbReference type="CDD" id="cd06357">
    <property type="entry name" value="PBP1_AmiC"/>
    <property type="match status" value="1"/>
</dbReference>
<gene>
    <name evidence="3" type="ORF">SAMN04488059_106156</name>
    <name evidence="2" type="ORF">WH91_13005</name>
</gene>
<dbReference type="Gene3D" id="3.40.50.2300">
    <property type="match status" value="2"/>
</dbReference>
<accession>A0A0F5PY26</accession>
<dbReference type="EMBL" id="LAPV01000129">
    <property type="protein sequence ID" value="KKC32729.1"/>
    <property type="molecule type" value="Genomic_DNA"/>
</dbReference>
<dbReference type="InterPro" id="IPR028082">
    <property type="entry name" value="Peripla_BP_I"/>
</dbReference>
<organism evidence="3 5">
    <name type="scientific">Devosia psychrophila</name>
    <dbReference type="NCBI Taxonomy" id="728005"/>
    <lineage>
        <taxon>Bacteria</taxon>
        <taxon>Pseudomonadati</taxon>
        <taxon>Pseudomonadota</taxon>
        <taxon>Alphaproteobacteria</taxon>
        <taxon>Hyphomicrobiales</taxon>
        <taxon>Devosiaceae</taxon>
        <taxon>Devosia</taxon>
    </lineage>
</organism>
<dbReference type="PATRIC" id="fig|728005.3.peg.764"/>
<keyword evidence="4" id="KW-1185">Reference proteome</keyword>
<evidence type="ECO:0000256" key="1">
    <source>
        <dbReference type="SAM" id="SignalP"/>
    </source>
</evidence>
<name>A0A0F5PY26_9HYPH</name>
<dbReference type="EMBL" id="FOMB01000006">
    <property type="protein sequence ID" value="SFC53582.1"/>
    <property type="molecule type" value="Genomic_DNA"/>
</dbReference>
<dbReference type="AlphaFoldDB" id="A0A0F5PY26"/>
<feature type="chain" id="PRO_5010418718" evidence="1">
    <location>
        <begin position="22"/>
        <end position="385"/>
    </location>
</feature>
<dbReference type="PANTHER" id="PTHR47628:SF1">
    <property type="entry name" value="ALIPHATIC AMIDASE EXPRESSION-REGULATING PROTEIN"/>
    <property type="match status" value="1"/>
</dbReference>
<dbReference type="OrthoDB" id="9802022at2"/>
<reference evidence="3 5" key="2">
    <citation type="submission" date="2016-10" db="EMBL/GenBank/DDBJ databases">
        <authorList>
            <person name="de Groot N.N."/>
        </authorList>
    </citation>
    <scope>NUCLEOTIDE SEQUENCE [LARGE SCALE GENOMIC DNA]</scope>
    <source>
        <strain evidence="3 5">CGMCC 1.10210</strain>
    </source>
</reference>
<protein>
    <submittedName>
        <fullName evidence="3">Branched-chain amino acid transport system substrate-binding protein</fullName>
    </submittedName>
    <submittedName>
        <fullName evidence="2">Regulatory protein</fullName>
    </submittedName>
</protein>
<dbReference type="SUPFAM" id="SSF53822">
    <property type="entry name" value="Periplasmic binding protein-like I"/>
    <property type="match status" value="1"/>
</dbReference>
<evidence type="ECO:0000313" key="4">
    <source>
        <dbReference type="Proteomes" id="UP000033519"/>
    </source>
</evidence>
<dbReference type="Proteomes" id="UP000182258">
    <property type="component" value="Unassembled WGS sequence"/>
</dbReference>
<feature type="signal peptide" evidence="1">
    <location>
        <begin position="1"/>
        <end position="21"/>
    </location>
</feature>
<dbReference type="GO" id="GO:0033218">
    <property type="term" value="F:amide binding"/>
    <property type="evidence" value="ECO:0007669"/>
    <property type="project" value="InterPro"/>
</dbReference>
<dbReference type="Proteomes" id="UP000033519">
    <property type="component" value="Unassembled WGS sequence"/>
</dbReference>
<sequence>MALRGRKVAIGVLFSASGPYAAIGAEGLAGTILAIDEINASGQHDFVLEAQVRDPQGATENYAALAADIVATSGARHIIGCTTSWSRKEVIPLLEKSNTMLWYPCPYEGFEAHEQVIYLGACPNQHVLPLLEFALPRFGADGYLVGSNYIWGWETSRIARDAMEAAGGRVAGERYVPLGDVDVDRIIEEIRLKRPSFILNTLIGPSSYAFLKAYAELGRADSSFQAALRPVLSCNFSEPELAQVGAAAEGQIAVSPYFQNLATEENQQFLGVVARLAPETEHVSAFFAQAYAAVHLLAAGLSATGTDDTKTVLGAVAGRAVSAPFGPMEIERSNNHAVLTPRIARATSAGFEIVADQCVAIRPDPYLAHVATRSAPHASHLRVVK</sequence>
<reference evidence="2 4" key="1">
    <citation type="submission" date="2015-03" db="EMBL/GenBank/DDBJ databases">
        <authorList>
            <person name="Lepp D."/>
            <person name="Hassan Y.I."/>
            <person name="Li X.-Z."/>
            <person name="Zhou T."/>
        </authorList>
    </citation>
    <scope>NUCLEOTIDE SEQUENCE [LARGE SCALE GENOMIC DNA]</scope>
    <source>
        <strain evidence="2 4">Cr7-05</strain>
    </source>
</reference>
<dbReference type="InterPro" id="IPR039570">
    <property type="entry name" value="AmiC_PBP1"/>
</dbReference>
<proteinExistence type="predicted"/>
<keyword evidence="1" id="KW-0732">Signal</keyword>
<evidence type="ECO:0000313" key="5">
    <source>
        <dbReference type="Proteomes" id="UP000182258"/>
    </source>
</evidence>
<dbReference type="Pfam" id="PF13433">
    <property type="entry name" value="Peripla_BP_5"/>
    <property type="match status" value="1"/>
</dbReference>
<dbReference type="PANTHER" id="PTHR47628">
    <property type="match status" value="1"/>
</dbReference>
<dbReference type="RefSeq" id="WP_046171420.1">
    <property type="nucleotide sequence ID" value="NZ_FOMB01000006.1"/>
</dbReference>